<reference evidence="1" key="1">
    <citation type="journal article" date="2023" name="G3 (Bethesda)">
        <title>A reference genome for the long-term kleptoplast-retaining sea slug Elysia crispata morphotype clarki.</title>
        <authorList>
            <person name="Eastman K.E."/>
            <person name="Pendleton A.L."/>
            <person name="Shaikh M.A."/>
            <person name="Suttiyut T."/>
            <person name="Ogas R."/>
            <person name="Tomko P."/>
            <person name="Gavelis G."/>
            <person name="Widhalm J.R."/>
            <person name="Wisecaver J.H."/>
        </authorList>
    </citation>
    <scope>NUCLEOTIDE SEQUENCE</scope>
    <source>
        <strain evidence="1">ECLA1</strain>
    </source>
</reference>
<organism evidence="1 2">
    <name type="scientific">Elysia crispata</name>
    <name type="common">lettuce slug</name>
    <dbReference type="NCBI Taxonomy" id="231223"/>
    <lineage>
        <taxon>Eukaryota</taxon>
        <taxon>Metazoa</taxon>
        <taxon>Spiralia</taxon>
        <taxon>Lophotrochozoa</taxon>
        <taxon>Mollusca</taxon>
        <taxon>Gastropoda</taxon>
        <taxon>Heterobranchia</taxon>
        <taxon>Euthyneura</taxon>
        <taxon>Panpulmonata</taxon>
        <taxon>Sacoglossa</taxon>
        <taxon>Placobranchoidea</taxon>
        <taxon>Plakobranchidae</taxon>
        <taxon>Elysia</taxon>
    </lineage>
</organism>
<dbReference type="Proteomes" id="UP001283361">
    <property type="component" value="Unassembled WGS sequence"/>
</dbReference>
<dbReference type="EMBL" id="JAWDGP010002724">
    <property type="protein sequence ID" value="KAK3780449.1"/>
    <property type="molecule type" value="Genomic_DNA"/>
</dbReference>
<comment type="caution">
    <text evidence="1">The sequence shown here is derived from an EMBL/GenBank/DDBJ whole genome shotgun (WGS) entry which is preliminary data.</text>
</comment>
<protein>
    <submittedName>
        <fullName evidence="1">Uncharacterized protein</fullName>
    </submittedName>
</protein>
<evidence type="ECO:0000313" key="2">
    <source>
        <dbReference type="Proteomes" id="UP001283361"/>
    </source>
</evidence>
<keyword evidence="2" id="KW-1185">Reference proteome</keyword>
<proteinExistence type="predicted"/>
<accession>A0AAE1DRQ9</accession>
<evidence type="ECO:0000313" key="1">
    <source>
        <dbReference type="EMBL" id="KAK3780449.1"/>
    </source>
</evidence>
<dbReference type="AlphaFoldDB" id="A0AAE1DRQ9"/>
<gene>
    <name evidence="1" type="ORF">RRG08_024299</name>
</gene>
<sequence>MRDGKRRRRAENWPEGELERETEYFQNPRKVSLVLSGFRWVRSRRWGRLPPRETLEKQLSGKQTATRNL</sequence>
<name>A0AAE1DRQ9_9GAST</name>